<evidence type="ECO:0000313" key="8">
    <source>
        <dbReference type="EMBL" id="RXW18483.1"/>
    </source>
</evidence>
<dbReference type="SUPFAM" id="SSF54001">
    <property type="entry name" value="Cysteine proteinases"/>
    <property type="match status" value="1"/>
</dbReference>
<dbReference type="Gene3D" id="1.20.1300.20">
    <property type="entry name" value="Peptidase C65 Otubain, subdomain 2"/>
    <property type="match status" value="1"/>
</dbReference>
<keyword evidence="5" id="KW-0378">Hydrolase</keyword>
<dbReference type="GO" id="GO:0005634">
    <property type="term" value="C:nucleus"/>
    <property type="evidence" value="ECO:0007669"/>
    <property type="project" value="TreeGrafter"/>
</dbReference>
<evidence type="ECO:0000256" key="3">
    <source>
        <dbReference type="ARBA" id="ARBA00022670"/>
    </source>
</evidence>
<reference evidence="8 9" key="1">
    <citation type="submission" date="2019-01" db="EMBL/GenBank/DDBJ databases">
        <title>Draft genome sequence of Psathyrella aberdarensis IHI B618.</title>
        <authorList>
            <person name="Buettner E."/>
            <person name="Kellner H."/>
        </authorList>
    </citation>
    <scope>NUCLEOTIDE SEQUENCE [LARGE SCALE GENOMIC DNA]</scope>
    <source>
        <strain evidence="8 9">IHI B618</strain>
    </source>
</reference>
<dbReference type="InterPro" id="IPR038765">
    <property type="entry name" value="Papain-like_cys_pep_sf"/>
</dbReference>
<evidence type="ECO:0000259" key="7">
    <source>
        <dbReference type="PROSITE" id="PS50802"/>
    </source>
</evidence>
<evidence type="ECO:0000256" key="2">
    <source>
        <dbReference type="ARBA" id="ARBA00012759"/>
    </source>
</evidence>
<evidence type="ECO:0000313" key="9">
    <source>
        <dbReference type="Proteomes" id="UP000290288"/>
    </source>
</evidence>
<comment type="catalytic activity">
    <reaction evidence="1">
        <text>Thiol-dependent hydrolysis of ester, thioester, amide, peptide and isopeptide bonds formed by the C-terminal Gly of ubiquitin (a 76-residue protein attached to proteins as an intracellular targeting signal).</text>
        <dbReference type="EC" id="3.4.19.12"/>
    </reaction>
</comment>
<dbReference type="EC" id="3.4.19.12" evidence="2"/>
<organism evidence="8 9">
    <name type="scientific">Candolleomyces aberdarensis</name>
    <dbReference type="NCBI Taxonomy" id="2316362"/>
    <lineage>
        <taxon>Eukaryota</taxon>
        <taxon>Fungi</taxon>
        <taxon>Dikarya</taxon>
        <taxon>Basidiomycota</taxon>
        <taxon>Agaricomycotina</taxon>
        <taxon>Agaricomycetes</taxon>
        <taxon>Agaricomycetidae</taxon>
        <taxon>Agaricales</taxon>
        <taxon>Agaricineae</taxon>
        <taxon>Psathyrellaceae</taxon>
        <taxon>Candolleomyces</taxon>
    </lineage>
</organism>
<name>A0A4Q2DFE5_9AGAR</name>
<keyword evidence="4" id="KW-0833">Ubl conjugation pathway</keyword>
<dbReference type="InterPro" id="IPR042467">
    <property type="entry name" value="Peptidase_C65_otubain_sub2"/>
</dbReference>
<dbReference type="CDD" id="cd22749">
    <property type="entry name" value="Otubain_C65"/>
    <property type="match status" value="1"/>
</dbReference>
<dbReference type="Gene3D" id="3.30.200.60">
    <property type="entry name" value="Peptidase C65 Otubain, subdomain 1"/>
    <property type="match status" value="1"/>
</dbReference>
<accession>A0A4Q2DFE5</accession>
<dbReference type="GO" id="GO:0071108">
    <property type="term" value="P:protein K48-linked deubiquitination"/>
    <property type="evidence" value="ECO:0007669"/>
    <property type="project" value="TreeGrafter"/>
</dbReference>
<comment type="caution">
    <text evidence="8">The sequence shown here is derived from an EMBL/GenBank/DDBJ whole genome shotgun (WGS) entry which is preliminary data.</text>
</comment>
<dbReference type="InterPro" id="IPR003323">
    <property type="entry name" value="OTU_dom"/>
</dbReference>
<evidence type="ECO:0000256" key="1">
    <source>
        <dbReference type="ARBA" id="ARBA00000707"/>
    </source>
</evidence>
<dbReference type="GO" id="GO:0043130">
    <property type="term" value="F:ubiquitin binding"/>
    <property type="evidence" value="ECO:0007669"/>
    <property type="project" value="TreeGrafter"/>
</dbReference>
<dbReference type="GO" id="GO:0004843">
    <property type="term" value="F:cysteine-type deubiquitinase activity"/>
    <property type="evidence" value="ECO:0007669"/>
    <property type="project" value="UniProtKB-EC"/>
</dbReference>
<dbReference type="STRING" id="2316362.A0A4Q2DFE5"/>
<dbReference type="PANTHER" id="PTHR12931">
    <property type="entry name" value="UBIQUITIN THIOLESTERASE PROTEIN OTUB"/>
    <property type="match status" value="1"/>
</dbReference>
<dbReference type="PROSITE" id="PS50802">
    <property type="entry name" value="OTU"/>
    <property type="match status" value="1"/>
</dbReference>
<sequence length="298" mass="33822">MASEQQGATSTERELKDYSVSEMYDLNQKLLNESIPDVPPVSELAPMSVLRVEYERGSQLFLSQIDWLTGQGYTHFRRAKGDGDCFYRSVAFAYIERLLSTPQSERDSTVTTSLSLLSATKENIIKAGTQAIVVDDAFEEFENLVKNIIIPDSEQRTLTSKRLLEIFQAKPSGNNYAVEDASIPPNIVFYLRLVTRAQLKNNAETYDGFLYDVDTGMPLDPESFCNKYVDPIGVEADHMQMTALCRELKLNLDVAYLDGRRADTVDFVQFREGPESEKPLTLLYRPGHYDILVKEEKR</sequence>
<keyword evidence="3" id="KW-0645">Protease</keyword>
<evidence type="ECO:0000256" key="4">
    <source>
        <dbReference type="ARBA" id="ARBA00022786"/>
    </source>
</evidence>
<dbReference type="InterPro" id="IPR019400">
    <property type="entry name" value="Peptidase_C65_otubain"/>
</dbReference>
<evidence type="ECO:0000256" key="5">
    <source>
        <dbReference type="ARBA" id="ARBA00022801"/>
    </source>
</evidence>
<dbReference type="Pfam" id="PF10275">
    <property type="entry name" value="Peptidase_C65"/>
    <property type="match status" value="1"/>
</dbReference>
<proteinExistence type="predicted"/>
<dbReference type="GO" id="GO:0006508">
    <property type="term" value="P:proteolysis"/>
    <property type="evidence" value="ECO:0007669"/>
    <property type="project" value="UniProtKB-KW"/>
</dbReference>
<gene>
    <name evidence="8" type="ORF">EST38_g7372</name>
</gene>
<keyword evidence="9" id="KW-1185">Reference proteome</keyword>
<dbReference type="EMBL" id="SDEE01000263">
    <property type="protein sequence ID" value="RXW18483.1"/>
    <property type="molecule type" value="Genomic_DNA"/>
</dbReference>
<dbReference type="PANTHER" id="PTHR12931:SF15">
    <property type="entry name" value="UBIQUITIN THIOESTERASE OTUBAIN-LIKE"/>
    <property type="match status" value="1"/>
</dbReference>
<dbReference type="OrthoDB" id="18915at2759"/>
<dbReference type="Proteomes" id="UP000290288">
    <property type="component" value="Unassembled WGS sequence"/>
</dbReference>
<dbReference type="AlphaFoldDB" id="A0A4Q2DFE5"/>
<keyword evidence="6" id="KW-0788">Thiol protease</keyword>
<dbReference type="InterPro" id="IPR042468">
    <property type="entry name" value="Peptidase_C65_otubain_sub1"/>
</dbReference>
<protein>
    <recommendedName>
        <fullName evidence="2">ubiquitinyl hydrolase 1</fullName>
        <ecNumber evidence="2">3.4.19.12</ecNumber>
    </recommendedName>
</protein>
<feature type="domain" description="OTU" evidence="7">
    <location>
        <begin position="74"/>
        <end position="295"/>
    </location>
</feature>
<evidence type="ECO:0000256" key="6">
    <source>
        <dbReference type="ARBA" id="ARBA00022807"/>
    </source>
</evidence>